<protein>
    <submittedName>
        <fullName evidence="4">Acetyl esterase/lipase</fullName>
    </submittedName>
</protein>
<dbReference type="GO" id="GO:0016787">
    <property type="term" value="F:hydrolase activity"/>
    <property type="evidence" value="ECO:0007669"/>
    <property type="project" value="UniProtKB-KW"/>
</dbReference>
<dbReference type="EMBL" id="FOCF01000004">
    <property type="protein sequence ID" value="SEN04497.1"/>
    <property type="molecule type" value="Genomic_DNA"/>
</dbReference>
<dbReference type="Proteomes" id="UP000199206">
    <property type="component" value="Unassembled WGS sequence"/>
</dbReference>
<dbReference type="PANTHER" id="PTHR48081:SF6">
    <property type="entry name" value="PEPTIDASE S9 PROLYL OLIGOPEPTIDASE CATALYTIC DOMAIN-CONTAINING PROTEIN"/>
    <property type="match status" value="1"/>
</dbReference>
<dbReference type="InterPro" id="IPR029058">
    <property type="entry name" value="AB_hydrolase_fold"/>
</dbReference>
<dbReference type="InterPro" id="IPR050300">
    <property type="entry name" value="GDXG_lipolytic_enzyme"/>
</dbReference>
<keyword evidence="5" id="KW-1185">Reference proteome</keyword>
<keyword evidence="1" id="KW-0378">Hydrolase</keyword>
<reference evidence="5" key="1">
    <citation type="submission" date="2016-10" db="EMBL/GenBank/DDBJ databases">
        <authorList>
            <person name="Varghese N."/>
            <person name="Submissions S."/>
        </authorList>
    </citation>
    <scope>NUCLEOTIDE SEQUENCE [LARGE SCALE GENOMIC DNA]</scope>
    <source>
        <strain evidence="5">S6-262</strain>
    </source>
</reference>
<accession>A0A1H8DDD7</accession>
<feature type="signal peptide" evidence="2">
    <location>
        <begin position="1"/>
        <end position="19"/>
    </location>
</feature>
<dbReference type="RefSeq" id="WP_093665439.1">
    <property type="nucleotide sequence ID" value="NZ_FOCF01000004.1"/>
</dbReference>
<feature type="chain" id="PRO_5011726237" evidence="2">
    <location>
        <begin position="20"/>
        <end position="300"/>
    </location>
</feature>
<evidence type="ECO:0000313" key="5">
    <source>
        <dbReference type="Proteomes" id="UP000199206"/>
    </source>
</evidence>
<dbReference type="OrthoDB" id="9771666at2"/>
<feature type="domain" description="BD-FAE-like" evidence="3">
    <location>
        <begin position="83"/>
        <end position="182"/>
    </location>
</feature>
<evidence type="ECO:0000259" key="3">
    <source>
        <dbReference type="Pfam" id="PF20434"/>
    </source>
</evidence>
<dbReference type="SUPFAM" id="SSF53474">
    <property type="entry name" value="alpha/beta-Hydrolases"/>
    <property type="match status" value="1"/>
</dbReference>
<dbReference type="AlphaFoldDB" id="A0A1H8DDD7"/>
<evidence type="ECO:0000313" key="4">
    <source>
        <dbReference type="EMBL" id="SEN04497.1"/>
    </source>
</evidence>
<dbReference type="InterPro" id="IPR049492">
    <property type="entry name" value="BD-FAE-like_dom"/>
</dbReference>
<proteinExistence type="predicted"/>
<dbReference type="STRING" id="1166340.SAMN05192583_1862"/>
<keyword evidence="2" id="KW-0732">Signal</keyword>
<sequence>MIRLFLAALLALPAGVAVAQTEPAISAQDPAAEVPPRYQPIPLWPNGAPGVGKRAQEPEIGRDYWVRNIHSPSLIAFPAPAARRNGAAVIVIPGGGHKLLVWTNEGTKVATALNRIGVTAFVLKYRLANEPNSPYSVDGDAADDARRAVRWVRAHAADYGVDPQRVGAMGFSAGGELVSLIADNPEPAGRPAVDAIDRQSARPDFQVLVFPGPHGIPGQAIASAPPAFLVAGSRDPCCALPPLRLYEQLQKAGVSAELHLYAEAGHAFNLDESDRISILHWPDRLYDWLADGGWLSPRRR</sequence>
<evidence type="ECO:0000256" key="2">
    <source>
        <dbReference type="SAM" id="SignalP"/>
    </source>
</evidence>
<gene>
    <name evidence="4" type="ORF">SAMN05192583_1862</name>
</gene>
<organism evidence="4 5">
    <name type="scientific">Sphingomonas gellani</name>
    <dbReference type="NCBI Taxonomy" id="1166340"/>
    <lineage>
        <taxon>Bacteria</taxon>
        <taxon>Pseudomonadati</taxon>
        <taxon>Pseudomonadota</taxon>
        <taxon>Alphaproteobacteria</taxon>
        <taxon>Sphingomonadales</taxon>
        <taxon>Sphingomonadaceae</taxon>
        <taxon>Sphingomonas</taxon>
    </lineage>
</organism>
<evidence type="ECO:0000256" key="1">
    <source>
        <dbReference type="ARBA" id="ARBA00022801"/>
    </source>
</evidence>
<dbReference type="PANTHER" id="PTHR48081">
    <property type="entry name" value="AB HYDROLASE SUPERFAMILY PROTEIN C4A8.06C"/>
    <property type="match status" value="1"/>
</dbReference>
<name>A0A1H8DDD7_9SPHN</name>
<dbReference type="Pfam" id="PF20434">
    <property type="entry name" value="BD-FAE"/>
    <property type="match status" value="1"/>
</dbReference>
<dbReference type="Gene3D" id="3.40.50.1820">
    <property type="entry name" value="alpha/beta hydrolase"/>
    <property type="match status" value="1"/>
</dbReference>